<reference evidence="1 2" key="1">
    <citation type="submission" date="2019-05" db="EMBL/GenBank/DDBJ databases">
        <title>Genome sequencing of F202Z8.</title>
        <authorList>
            <person name="Kwon Y.M."/>
        </authorList>
    </citation>
    <scope>NUCLEOTIDE SEQUENCE [LARGE SCALE GENOMIC DNA]</scope>
    <source>
        <strain evidence="1 2">F202Z8</strain>
    </source>
</reference>
<protein>
    <submittedName>
        <fullName evidence="1">DUF2652 domain-containing protein</fullName>
    </submittedName>
</protein>
<gene>
    <name evidence="1" type="ORF">FGM00_04860</name>
</gene>
<dbReference type="KEGG" id="asag:FGM00_04860"/>
<dbReference type="OrthoDB" id="625021at2"/>
<evidence type="ECO:0000313" key="2">
    <source>
        <dbReference type="Proteomes" id="UP000310017"/>
    </source>
</evidence>
<dbReference type="InterPro" id="IPR020503">
    <property type="entry name" value="Uncharacterised_Rv2561"/>
</dbReference>
<evidence type="ECO:0000313" key="1">
    <source>
        <dbReference type="EMBL" id="QCW99471.1"/>
    </source>
</evidence>
<dbReference type="RefSeq" id="WP_138851824.1">
    <property type="nucleotide sequence ID" value="NZ_CP040710.1"/>
</dbReference>
<dbReference type="Pfam" id="PF10851">
    <property type="entry name" value="DUF2652"/>
    <property type="match status" value="1"/>
</dbReference>
<dbReference type="Proteomes" id="UP000310017">
    <property type="component" value="Chromosome"/>
</dbReference>
<sequence>MKNETFKASPTLLCIPDISGFTKFMTEVDFKVSSQIIPSLLNNIIYTNSLGFKVSEIEGDAILFYKQGVLPEFDDLVDQCKLFYKEFYEAMFAIASDFSKERKAHKTPDMLGLKIIVHYSEQIGMAQVGTHIKLMGEDVIVAHRFLKNSLKENEYLLFSDATMNQYSEKEMSSALNWHVVKQSSIVEKDLGEIPFSYIDLTPLVPTGN</sequence>
<organism evidence="1 2">
    <name type="scientific">Aggregatimonas sangjinii</name>
    <dbReference type="NCBI Taxonomy" id="2583587"/>
    <lineage>
        <taxon>Bacteria</taxon>
        <taxon>Pseudomonadati</taxon>
        <taxon>Bacteroidota</taxon>
        <taxon>Flavobacteriia</taxon>
        <taxon>Flavobacteriales</taxon>
        <taxon>Flavobacteriaceae</taxon>
        <taxon>Aggregatimonas</taxon>
    </lineage>
</organism>
<name>A0A5B7SMW3_9FLAO</name>
<dbReference type="AlphaFoldDB" id="A0A5B7SMW3"/>
<proteinExistence type="predicted"/>
<accession>A0A5B7SMW3</accession>
<keyword evidence="2" id="KW-1185">Reference proteome</keyword>
<dbReference type="EMBL" id="CP040710">
    <property type="protein sequence ID" value="QCW99471.1"/>
    <property type="molecule type" value="Genomic_DNA"/>
</dbReference>